<dbReference type="AlphaFoldDB" id="A0A1A2YS28"/>
<evidence type="ECO:0000313" key="1">
    <source>
        <dbReference type="EMBL" id="OBI40248.1"/>
    </source>
</evidence>
<evidence type="ECO:0000313" key="2">
    <source>
        <dbReference type="Proteomes" id="UP000093592"/>
    </source>
</evidence>
<accession>A0A1A2YS28</accession>
<dbReference type="EMBL" id="LZKJ01000200">
    <property type="protein sequence ID" value="OBI40248.1"/>
    <property type="molecule type" value="Genomic_DNA"/>
</dbReference>
<organism evidence="1 2">
    <name type="scientific">Mycobacterium kyorinense</name>
    <dbReference type="NCBI Taxonomy" id="487514"/>
    <lineage>
        <taxon>Bacteria</taxon>
        <taxon>Bacillati</taxon>
        <taxon>Actinomycetota</taxon>
        <taxon>Actinomycetes</taxon>
        <taxon>Mycobacteriales</taxon>
        <taxon>Mycobacteriaceae</taxon>
        <taxon>Mycobacterium</taxon>
    </lineage>
</organism>
<reference evidence="2" key="1">
    <citation type="submission" date="2016-06" db="EMBL/GenBank/DDBJ databases">
        <authorList>
            <person name="Sutton G."/>
            <person name="Brinkac L."/>
            <person name="Sanka R."/>
            <person name="Adams M."/>
            <person name="Lau E."/>
            <person name="Sam S."/>
            <person name="Sreng N."/>
            <person name="Him V."/>
            <person name="Kerleguer A."/>
            <person name="Cheng S."/>
        </authorList>
    </citation>
    <scope>NUCLEOTIDE SEQUENCE [LARGE SCALE GENOMIC DNA]</scope>
    <source>
        <strain evidence="2">E861</strain>
    </source>
</reference>
<comment type="caution">
    <text evidence="1">The sequence shown here is derived from an EMBL/GenBank/DDBJ whole genome shotgun (WGS) entry which is preliminary data.</text>
</comment>
<proteinExistence type="predicted"/>
<gene>
    <name evidence="1" type="ORF">A5707_10015</name>
</gene>
<name>A0A1A2YS28_9MYCO</name>
<sequence length="76" mass="8669">MQVIFMSYGYRYISRVGIVGDRIACHSDQVATFKRADRGLFISLLGQLPDELIQMSRMKGEETEETITLGEVLVER</sequence>
<protein>
    <submittedName>
        <fullName evidence="1">Uncharacterized protein</fullName>
    </submittedName>
</protein>
<dbReference type="Proteomes" id="UP000093592">
    <property type="component" value="Unassembled WGS sequence"/>
</dbReference>